<dbReference type="RefSeq" id="WP_184907583.1">
    <property type="nucleotide sequence ID" value="NZ_JACHMS010000001.1"/>
</dbReference>
<accession>A0A7W7DI87</accession>
<name>A0A7W7DI87_9ACTN</name>
<evidence type="ECO:0000313" key="2">
    <source>
        <dbReference type="Proteomes" id="UP000565089"/>
    </source>
</evidence>
<gene>
    <name evidence="1" type="ORF">BJ965_001069</name>
</gene>
<organism evidence="1 2">
    <name type="scientific">Streptomyces luteogriseus</name>
    <dbReference type="NCBI Taxonomy" id="68233"/>
    <lineage>
        <taxon>Bacteria</taxon>
        <taxon>Bacillati</taxon>
        <taxon>Actinomycetota</taxon>
        <taxon>Actinomycetes</taxon>
        <taxon>Kitasatosporales</taxon>
        <taxon>Streptomycetaceae</taxon>
        <taxon>Streptomyces</taxon>
    </lineage>
</organism>
<dbReference type="AlphaFoldDB" id="A0A7W7DI87"/>
<comment type="caution">
    <text evidence="1">The sequence shown here is derived from an EMBL/GenBank/DDBJ whole genome shotgun (WGS) entry which is preliminary data.</text>
</comment>
<dbReference type="GeneID" id="95793094"/>
<reference evidence="1 2" key="1">
    <citation type="submission" date="2020-08" db="EMBL/GenBank/DDBJ databases">
        <title>Sequencing the genomes of 1000 actinobacteria strains.</title>
        <authorList>
            <person name="Klenk H.-P."/>
        </authorList>
    </citation>
    <scope>NUCLEOTIDE SEQUENCE [LARGE SCALE GENOMIC DNA]</scope>
    <source>
        <strain evidence="1 2">DSM 40483</strain>
    </source>
</reference>
<dbReference type="EMBL" id="JACHMS010000001">
    <property type="protein sequence ID" value="MBB4711187.1"/>
    <property type="molecule type" value="Genomic_DNA"/>
</dbReference>
<protein>
    <submittedName>
        <fullName evidence="1">Uncharacterized protein</fullName>
    </submittedName>
</protein>
<proteinExistence type="predicted"/>
<evidence type="ECO:0000313" key="1">
    <source>
        <dbReference type="EMBL" id="MBB4711187.1"/>
    </source>
</evidence>
<dbReference type="Proteomes" id="UP000565089">
    <property type="component" value="Unassembled WGS sequence"/>
</dbReference>
<sequence length="45" mass="5046">MTASHNPRACQLCGSLRHPATAKQGRELAKHLAQQPLPQQKRDDR</sequence>
<keyword evidence="2" id="KW-1185">Reference proteome</keyword>